<dbReference type="InterPro" id="IPR046757">
    <property type="entry name" value="YL1_N"/>
</dbReference>
<feature type="region of interest" description="Disordered" evidence="3">
    <location>
        <begin position="337"/>
        <end position="373"/>
    </location>
</feature>
<dbReference type="PANTHER" id="PTHR13275">
    <property type="entry name" value="YL-1 PROTEIN TRANSCRIPTION FACTOR-LIKE 1"/>
    <property type="match status" value="1"/>
</dbReference>
<sequence length="373" mass="42297">MKPPTSGFSRCTLTRTMLASQREKRATAGNKMSKLLEAEDEDEFYKTTYGGFDEEEEDRDYNSSQSDSDDVIDSDFSIDENDEVKSDDDGDDKPKRKRKGVVTKAYKDPKGDKAPEKKPPVKKAKKEKPKEVPSTVQIYVSPERKSVRRSTALKSEAALSRQKLDLQKDKMLKDMAAKKNVASIRRMTQEELLEEAKVTEIQNMKSLENYQKLELEKKRARVVKQAYQGPIIRYHSLTMPLIDELPYEPDVDVDSEDVAETKKPDLTVDEKCERTFITFTDETTFKEVFSQEKCKPPSKTMCAVTKLPAKYFDPITQTPYANAQAFRCIREAYSRQLEAESKARSSSPSLGTSGQSRKKEKTAGSPQVVSVTS</sequence>
<feature type="compositionally biased region" description="Polar residues" evidence="3">
    <location>
        <begin position="1"/>
        <end position="19"/>
    </location>
</feature>
<dbReference type="SMART" id="SM00993">
    <property type="entry name" value="YL1_C"/>
    <property type="match status" value="1"/>
</dbReference>
<feature type="compositionally biased region" description="Basic and acidic residues" evidence="3">
    <location>
        <begin position="105"/>
        <end position="119"/>
    </location>
</feature>
<evidence type="ECO:0000256" key="2">
    <source>
        <dbReference type="ARBA" id="ARBA00020000"/>
    </source>
</evidence>
<organism evidence="5 6">
    <name type="scientific">Aplysia californica</name>
    <name type="common">California sea hare</name>
    <dbReference type="NCBI Taxonomy" id="6500"/>
    <lineage>
        <taxon>Eukaryota</taxon>
        <taxon>Metazoa</taxon>
        <taxon>Spiralia</taxon>
        <taxon>Lophotrochozoa</taxon>
        <taxon>Mollusca</taxon>
        <taxon>Gastropoda</taxon>
        <taxon>Heterobranchia</taxon>
        <taxon>Euthyneura</taxon>
        <taxon>Tectipleura</taxon>
        <taxon>Aplysiida</taxon>
        <taxon>Aplysioidea</taxon>
        <taxon>Aplysiidae</taxon>
        <taxon>Aplysia</taxon>
    </lineage>
</organism>
<dbReference type="Pfam" id="PF05764">
    <property type="entry name" value="YL1"/>
    <property type="match status" value="1"/>
</dbReference>
<accession>A0ABM1VR01</accession>
<reference evidence="6" key="1">
    <citation type="submission" date="2025-08" db="UniProtKB">
        <authorList>
            <consortium name="RefSeq"/>
        </authorList>
    </citation>
    <scope>IDENTIFICATION</scope>
</reference>
<evidence type="ECO:0000313" key="6">
    <source>
        <dbReference type="RefSeq" id="XP_035824843.1"/>
    </source>
</evidence>
<feature type="region of interest" description="Disordered" evidence="3">
    <location>
        <begin position="1"/>
        <end position="135"/>
    </location>
</feature>
<evidence type="ECO:0000259" key="4">
    <source>
        <dbReference type="SMART" id="SM00993"/>
    </source>
</evidence>
<evidence type="ECO:0000256" key="3">
    <source>
        <dbReference type="SAM" id="MobiDB-lite"/>
    </source>
</evidence>
<dbReference type="PANTHER" id="PTHR13275:SF4">
    <property type="entry name" value="VACUOLAR PROTEIN SORTING-ASSOCIATED PROTEIN 72 HOMOLOG"/>
    <property type="match status" value="1"/>
</dbReference>
<gene>
    <name evidence="6" type="primary">LOC101856643</name>
</gene>
<feature type="compositionally biased region" description="Low complexity" evidence="3">
    <location>
        <begin position="345"/>
        <end position="355"/>
    </location>
</feature>
<dbReference type="RefSeq" id="XP_035824843.1">
    <property type="nucleotide sequence ID" value="XM_035968950.1"/>
</dbReference>
<evidence type="ECO:0000313" key="5">
    <source>
        <dbReference type="Proteomes" id="UP000694888"/>
    </source>
</evidence>
<protein>
    <recommendedName>
        <fullName evidence="2">Vacuolar protein sorting-associated protein 72 homolog</fullName>
    </recommendedName>
</protein>
<comment type="similarity">
    <text evidence="1">Belongs to the VPS72/YL1 family.</text>
</comment>
<feature type="compositionally biased region" description="Polar residues" evidence="3">
    <location>
        <begin position="364"/>
        <end position="373"/>
    </location>
</feature>
<dbReference type="Proteomes" id="UP000694888">
    <property type="component" value="Unplaced"/>
</dbReference>
<dbReference type="Pfam" id="PF08265">
    <property type="entry name" value="YL1_C"/>
    <property type="match status" value="1"/>
</dbReference>
<dbReference type="GeneID" id="101856643"/>
<proteinExistence type="inferred from homology"/>
<feature type="domain" description="Vps72/YL1 C-terminal" evidence="4">
    <location>
        <begin position="300"/>
        <end position="329"/>
    </location>
</feature>
<name>A0ABM1VR01_APLCA</name>
<evidence type="ECO:0000256" key="1">
    <source>
        <dbReference type="ARBA" id="ARBA00006832"/>
    </source>
</evidence>
<feature type="compositionally biased region" description="Acidic residues" evidence="3">
    <location>
        <begin position="67"/>
        <end position="91"/>
    </location>
</feature>
<dbReference type="InterPro" id="IPR013272">
    <property type="entry name" value="Vps72/YL1_C"/>
</dbReference>
<keyword evidence="5" id="KW-1185">Reference proteome</keyword>